<protein>
    <submittedName>
        <fullName evidence="3">UDP-2,4-diacetamido-2,4, 6-trideoxy-beta-L-altropyranose hydrolase</fullName>
    </submittedName>
</protein>
<name>A0A1Q2M5E0_9GAMM</name>
<dbReference type="OrthoDB" id="9788924at2"/>
<sequence>MKVSFRVDASLEMGAGHVMRCLTLASSLREKGAVCHFICRDSPGNLCDLILSSGFELTILSRDVDGTNENPVESMSLHQSWLGCDWKTDAEQTLDVLETLQPDWLVVDHYALDVEWEALVKRFVKFLMVIDDLADRHHICDLLLDQNLGRRPIDYANMVPSCCTMMIGPKFALLRPEFSALREKSLLLRSNASVNKILITMGGVDHANASGEVLRVLQRYEFPHKCAVTVILGSQAPCLAKVRKFAKKSSFDVQVLVDVGDMARKMTDCDLVIGAAGGTSWERACLGVPSLVVILAENQQSSARALQEYGASRVVGSIKDIQSALPVLLDEISNHGVLADMSRSAAGIVDGRGAERVSQMMLEGF</sequence>
<evidence type="ECO:0000313" key="4">
    <source>
        <dbReference type="Proteomes" id="UP000188219"/>
    </source>
</evidence>
<dbReference type="KEGG" id="maga:Mag101_07545"/>
<dbReference type="SUPFAM" id="SSF53756">
    <property type="entry name" value="UDP-Glycosyltransferase/glycogen phosphorylase"/>
    <property type="match status" value="1"/>
</dbReference>
<dbReference type="Gene3D" id="3.40.50.11190">
    <property type="match status" value="1"/>
</dbReference>
<dbReference type="NCBIfam" id="TIGR03590">
    <property type="entry name" value="PseG"/>
    <property type="match status" value="1"/>
</dbReference>
<dbReference type="STRING" id="260552.Mag101_07545"/>
<dbReference type="PANTHER" id="PTHR21015">
    <property type="entry name" value="UDP-N-ACETYLGLUCOSAMINE--N-ACETYLMURAMYL-(PENTAPEPTIDE) PYROPHOSPHORYL-UNDECAPRENOL N-ACETYLGLUCOSAMINE TRANSFERASE 1"/>
    <property type="match status" value="1"/>
</dbReference>
<dbReference type="InterPro" id="IPR020023">
    <property type="entry name" value="PseG"/>
</dbReference>
<dbReference type="PANTHER" id="PTHR21015:SF22">
    <property type="entry name" value="GLYCOSYLTRANSFERASE"/>
    <property type="match status" value="1"/>
</dbReference>
<proteinExistence type="predicted"/>
<feature type="binding site" evidence="2">
    <location>
        <position position="282"/>
    </location>
    <ligand>
        <name>substrate</name>
    </ligand>
</feature>
<keyword evidence="4" id="KW-1185">Reference proteome</keyword>
<dbReference type="EMBL" id="CP019650">
    <property type="protein sequence ID" value="AQQ67507.1"/>
    <property type="molecule type" value="Genomic_DNA"/>
</dbReference>
<evidence type="ECO:0000256" key="2">
    <source>
        <dbReference type="PIRSR" id="PIRSR620023-2"/>
    </source>
</evidence>
<dbReference type="GO" id="GO:0016787">
    <property type="term" value="F:hydrolase activity"/>
    <property type="evidence" value="ECO:0007669"/>
    <property type="project" value="UniProtKB-KW"/>
</dbReference>
<feature type="binding site" evidence="2">
    <location>
        <position position="175"/>
    </location>
    <ligand>
        <name>substrate</name>
    </ligand>
</feature>
<dbReference type="GO" id="GO:0016757">
    <property type="term" value="F:glycosyltransferase activity"/>
    <property type="evidence" value="ECO:0007669"/>
    <property type="project" value="TreeGrafter"/>
</dbReference>
<reference evidence="3" key="1">
    <citation type="submission" date="2017-02" db="EMBL/GenBank/DDBJ databases">
        <title>Genome of Microbulbifer agarilyticus GP101.</title>
        <authorList>
            <person name="Jung J."/>
            <person name="Bae S.S."/>
            <person name="Baek K."/>
        </authorList>
    </citation>
    <scope>NUCLEOTIDE SEQUENCE [LARGE SCALE GENOMIC DNA]</scope>
    <source>
        <strain evidence="3">GP101</strain>
    </source>
</reference>
<dbReference type="Gene3D" id="3.40.50.2000">
    <property type="entry name" value="Glycogen Phosphorylase B"/>
    <property type="match status" value="1"/>
</dbReference>
<gene>
    <name evidence="3" type="ORF">Mag101_07545</name>
</gene>
<dbReference type="Proteomes" id="UP000188219">
    <property type="component" value="Chromosome"/>
</dbReference>
<evidence type="ECO:0000313" key="3">
    <source>
        <dbReference type="EMBL" id="AQQ67507.1"/>
    </source>
</evidence>
<keyword evidence="3" id="KW-0378">Hydrolase</keyword>
<dbReference type="AlphaFoldDB" id="A0A1Q2M5E0"/>
<evidence type="ECO:0000256" key="1">
    <source>
        <dbReference type="PIRSR" id="PIRSR620023-1"/>
    </source>
</evidence>
<dbReference type="RefSeq" id="WP_077402964.1">
    <property type="nucleotide sequence ID" value="NZ_CP019650.1"/>
</dbReference>
<feature type="active site" description="Proton acceptor" evidence="1">
    <location>
        <position position="17"/>
    </location>
</feature>
<organism evidence="3 4">
    <name type="scientific">Microbulbifer agarilyticus</name>
    <dbReference type="NCBI Taxonomy" id="260552"/>
    <lineage>
        <taxon>Bacteria</taxon>
        <taxon>Pseudomonadati</taxon>
        <taxon>Pseudomonadota</taxon>
        <taxon>Gammaproteobacteria</taxon>
        <taxon>Cellvibrionales</taxon>
        <taxon>Microbulbiferaceae</taxon>
        <taxon>Microbulbifer</taxon>
    </lineage>
</organism>
<accession>A0A1Q2M5E0</accession>